<protein>
    <recommendedName>
        <fullName evidence="3">ShKT domain-containing protein</fullName>
    </recommendedName>
</protein>
<gene>
    <name evidence="1" type="ORF">ACHAWO_005643</name>
</gene>
<dbReference type="Proteomes" id="UP001530400">
    <property type="component" value="Unassembled WGS sequence"/>
</dbReference>
<reference evidence="1 2" key="1">
    <citation type="submission" date="2024-10" db="EMBL/GenBank/DDBJ databases">
        <title>Updated reference genomes for cyclostephanoid diatoms.</title>
        <authorList>
            <person name="Roberts W.R."/>
            <person name="Alverson A.J."/>
        </authorList>
    </citation>
    <scope>NUCLEOTIDE SEQUENCE [LARGE SCALE GENOMIC DNA]</scope>
    <source>
        <strain evidence="1 2">AJA010-31</strain>
    </source>
</reference>
<dbReference type="EMBL" id="JALLPJ020000916">
    <property type="protein sequence ID" value="KAL3779840.1"/>
    <property type="molecule type" value="Genomic_DNA"/>
</dbReference>
<comment type="caution">
    <text evidence="1">The sequence shown here is derived from an EMBL/GenBank/DDBJ whole genome shotgun (WGS) entry which is preliminary data.</text>
</comment>
<proteinExistence type="predicted"/>
<evidence type="ECO:0000313" key="2">
    <source>
        <dbReference type="Proteomes" id="UP001530400"/>
    </source>
</evidence>
<evidence type="ECO:0000313" key="1">
    <source>
        <dbReference type="EMBL" id="KAL3779840.1"/>
    </source>
</evidence>
<organism evidence="1 2">
    <name type="scientific">Cyclotella atomus</name>
    <dbReference type="NCBI Taxonomy" id="382360"/>
    <lineage>
        <taxon>Eukaryota</taxon>
        <taxon>Sar</taxon>
        <taxon>Stramenopiles</taxon>
        <taxon>Ochrophyta</taxon>
        <taxon>Bacillariophyta</taxon>
        <taxon>Coscinodiscophyceae</taxon>
        <taxon>Thalassiosirophycidae</taxon>
        <taxon>Stephanodiscales</taxon>
        <taxon>Stephanodiscaceae</taxon>
        <taxon>Cyclotella</taxon>
    </lineage>
</organism>
<sequence length="128" mass="14057">MNLAQLLNVAVIQSYNSIETSSVCGPQSKTLISCLKTNANFTQFHSENCLLCTVSASEDSNGEQSAAIMCDEFEADGYCTNLNQCFREECSSKCRDEYKTWAIFGAVVNSKETVNQHKTTALLSITFA</sequence>
<dbReference type="AlphaFoldDB" id="A0ABD3NUZ8"/>
<name>A0ABD3NUZ8_9STRA</name>
<evidence type="ECO:0008006" key="3">
    <source>
        <dbReference type="Google" id="ProtNLM"/>
    </source>
</evidence>
<keyword evidence="2" id="KW-1185">Reference proteome</keyword>
<accession>A0ABD3NUZ8</accession>